<dbReference type="Pfam" id="PF05553">
    <property type="entry name" value="DUF761"/>
    <property type="match status" value="1"/>
</dbReference>
<accession>A0AAN9R2D2</accession>
<evidence type="ECO:0000313" key="1">
    <source>
        <dbReference type="EMBL" id="KAK7351438.1"/>
    </source>
</evidence>
<gene>
    <name evidence="1" type="ORF">VNO77_10906</name>
</gene>
<proteinExistence type="predicted"/>
<dbReference type="Proteomes" id="UP001367508">
    <property type="component" value="Unassembled WGS sequence"/>
</dbReference>
<reference evidence="1 2" key="1">
    <citation type="submission" date="2024-01" db="EMBL/GenBank/DDBJ databases">
        <title>The genomes of 5 underutilized Papilionoideae crops provide insights into root nodulation and disease resistanc.</title>
        <authorList>
            <person name="Jiang F."/>
        </authorList>
    </citation>
    <scope>NUCLEOTIDE SEQUENCE [LARGE SCALE GENOMIC DNA]</scope>
    <source>
        <strain evidence="1">LVBAO_FW01</strain>
        <tissue evidence="1">Leaves</tissue>
    </source>
</reference>
<keyword evidence="2" id="KW-1185">Reference proteome</keyword>
<dbReference type="AlphaFoldDB" id="A0AAN9R2D2"/>
<name>A0AAN9R2D2_CANGL</name>
<dbReference type="EMBL" id="JAYMYQ010000002">
    <property type="protein sequence ID" value="KAK7351438.1"/>
    <property type="molecule type" value="Genomic_DNA"/>
</dbReference>
<comment type="caution">
    <text evidence="1">The sequence shown here is derived from an EMBL/GenBank/DDBJ whole genome shotgun (WGS) entry which is preliminary data.</text>
</comment>
<protein>
    <submittedName>
        <fullName evidence="1">Uncharacterized protein</fullName>
    </submittedName>
</protein>
<organism evidence="1 2">
    <name type="scientific">Canavalia gladiata</name>
    <name type="common">Sword bean</name>
    <name type="synonym">Dolichos gladiatus</name>
    <dbReference type="NCBI Taxonomy" id="3824"/>
    <lineage>
        <taxon>Eukaryota</taxon>
        <taxon>Viridiplantae</taxon>
        <taxon>Streptophyta</taxon>
        <taxon>Embryophyta</taxon>
        <taxon>Tracheophyta</taxon>
        <taxon>Spermatophyta</taxon>
        <taxon>Magnoliopsida</taxon>
        <taxon>eudicotyledons</taxon>
        <taxon>Gunneridae</taxon>
        <taxon>Pentapetalae</taxon>
        <taxon>rosids</taxon>
        <taxon>fabids</taxon>
        <taxon>Fabales</taxon>
        <taxon>Fabaceae</taxon>
        <taxon>Papilionoideae</taxon>
        <taxon>50 kb inversion clade</taxon>
        <taxon>NPAAA clade</taxon>
        <taxon>indigoferoid/millettioid clade</taxon>
        <taxon>Phaseoleae</taxon>
        <taxon>Canavalia</taxon>
    </lineage>
</organism>
<sequence>MDKQKSSSLIRQLQRSMKKLKSLLHSWRVHSNVSTSLKQRFCRLFNKQMSLQRFLEDEQMVRDHVVQYRRTISYVSEDDIDRRAEIFIANFRRQLSLEKIVYSEPSIIEERVFMVTN</sequence>
<dbReference type="InterPro" id="IPR008480">
    <property type="entry name" value="DUF761_pln"/>
</dbReference>
<evidence type="ECO:0000313" key="2">
    <source>
        <dbReference type="Proteomes" id="UP001367508"/>
    </source>
</evidence>